<feature type="signal peptide" evidence="1">
    <location>
        <begin position="1"/>
        <end position="18"/>
    </location>
</feature>
<keyword evidence="1" id="KW-0732">Signal</keyword>
<gene>
    <name evidence="2" type="ORF">A9Q84_03670</name>
</gene>
<organism evidence="2 3">
    <name type="scientific">Halobacteriovorax marinus</name>
    <dbReference type="NCBI Taxonomy" id="97084"/>
    <lineage>
        <taxon>Bacteria</taxon>
        <taxon>Pseudomonadati</taxon>
        <taxon>Bdellovibrionota</taxon>
        <taxon>Bacteriovoracia</taxon>
        <taxon>Bacteriovoracales</taxon>
        <taxon>Halobacteriovoraceae</taxon>
        <taxon>Halobacteriovorax</taxon>
    </lineage>
</organism>
<accession>A0A1Y5FA85</accession>
<comment type="caution">
    <text evidence="2">The sequence shown here is derived from an EMBL/GenBank/DDBJ whole genome shotgun (WGS) entry which is preliminary data.</text>
</comment>
<protein>
    <recommendedName>
        <fullName evidence="4">YtkA-like domain-containing protein</fullName>
    </recommendedName>
</protein>
<dbReference type="EMBL" id="MAAO01000004">
    <property type="protein sequence ID" value="OUR98521.1"/>
    <property type="molecule type" value="Genomic_DNA"/>
</dbReference>
<evidence type="ECO:0000313" key="3">
    <source>
        <dbReference type="Proteomes" id="UP000196531"/>
    </source>
</evidence>
<proteinExistence type="predicted"/>
<reference evidence="3" key="1">
    <citation type="journal article" date="2017" name="Proc. Natl. Acad. Sci. U.S.A.">
        <title>Simulation of Deepwater Horizon oil plume reveals substrate specialization within a complex community of hydrocarbon-degraders.</title>
        <authorList>
            <person name="Hu P."/>
            <person name="Dubinsky E.A."/>
            <person name="Probst A.J."/>
            <person name="Wang J."/>
            <person name="Sieber C.M.K."/>
            <person name="Tom L.M."/>
            <person name="Gardinali P."/>
            <person name="Banfield J.F."/>
            <person name="Atlas R.M."/>
            <person name="Andersen G.L."/>
        </authorList>
    </citation>
    <scope>NUCLEOTIDE SEQUENCE [LARGE SCALE GENOMIC DNA]</scope>
</reference>
<feature type="chain" id="PRO_5013209563" description="YtkA-like domain-containing protein" evidence="1">
    <location>
        <begin position="19"/>
        <end position="140"/>
    </location>
</feature>
<evidence type="ECO:0000313" key="2">
    <source>
        <dbReference type="EMBL" id="OUR98521.1"/>
    </source>
</evidence>
<dbReference type="Proteomes" id="UP000196531">
    <property type="component" value="Unassembled WGS sequence"/>
</dbReference>
<name>A0A1Y5FA85_9BACT</name>
<sequence length="140" mass="16158">MKRIFTLLLLVLTQVSMADCQVLLNKVNTCVDYKWTSGPYLNSRGQRNFSELEVKFFMKDDASESPIKIDGIKVYPWMIMAGMQHGTRPVQTTALTNGSYLVSEIFLRKMMGHWEIRFGEDSDDFDPQNDDHILGKFIIK</sequence>
<evidence type="ECO:0000256" key="1">
    <source>
        <dbReference type="SAM" id="SignalP"/>
    </source>
</evidence>
<dbReference type="AlphaFoldDB" id="A0A1Y5FA85"/>
<evidence type="ECO:0008006" key="4">
    <source>
        <dbReference type="Google" id="ProtNLM"/>
    </source>
</evidence>